<evidence type="ECO:0000256" key="2">
    <source>
        <dbReference type="ARBA" id="ARBA00023015"/>
    </source>
</evidence>
<proteinExistence type="predicted"/>
<evidence type="ECO:0000256" key="5">
    <source>
        <dbReference type="ARBA" id="ARBA00023163"/>
    </source>
</evidence>
<dbReference type="InterPro" id="IPR000914">
    <property type="entry name" value="SBP_5_dom"/>
</dbReference>
<dbReference type="SUPFAM" id="SSF53850">
    <property type="entry name" value="Periplasmic binding protein-like II"/>
    <property type="match status" value="1"/>
</dbReference>
<evidence type="ECO:0000256" key="3">
    <source>
        <dbReference type="ARBA" id="ARBA00023125"/>
    </source>
</evidence>
<dbReference type="PANTHER" id="PTHR30290">
    <property type="entry name" value="PERIPLASMIC BINDING COMPONENT OF ABC TRANSPORTER"/>
    <property type="match status" value="1"/>
</dbReference>
<accession>A0A1H9YE21</accession>
<dbReference type="RefSeq" id="WP_093316832.1">
    <property type="nucleotide sequence ID" value="NZ_FOHV01000001.1"/>
</dbReference>
<dbReference type="Pfam" id="PF12793">
    <property type="entry name" value="SgrR_N"/>
    <property type="match status" value="1"/>
</dbReference>
<evidence type="ECO:0000259" key="7">
    <source>
        <dbReference type="Pfam" id="PF12793"/>
    </source>
</evidence>
<dbReference type="OrthoDB" id="5894719at2"/>
<keyword evidence="3" id="KW-0238">DNA-binding</keyword>
<evidence type="ECO:0000259" key="6">
    <source>
        <dbReference type="Pfam" id="PF00496"/>
    </source>
</evidence>
<gene>
    <name evidence="8" type="ORF">SAMN02583745_00206</name>
</gene>
<keyword evidence="1" id="KW-0678">Repressor</keyword>
<dbReference type="GO" id="GO:0003677">
    <property type="term" value="F:DNA binding"/>
    <property type="evidence" value="ECO:0007669"/>
    <property type="project" value="UniProtKB-KW"/>
</dbReference>
<dbReference type="InterPro" id="IPR025370">
    <property type="entry name" value="SgrR_HTH_N"/>
</dbReference>
<organism evidence="8 9">
    <name type="scientific">Thorsellia anophelis DSM 18579</name>
    <dbReference type="NCBI Taxonomy" id="1123402"/>
    <lineage>
        <taxon>Bacteria</taxon>
        <taxon>Pseudomonadati</taxon>
        <taxon>Pseudomonadota</taxon>
        <taxon>Gammaproteobacteria</taxon>
        <taxon>Enterobacterales</taxon>
        <taxon>Thorselliaceae</taxon>
        <taxon>Thorsellia</taxon>
    </lineage>
</organism>
<dbReference type="Pfam" id="PF00496">
    <property type="entry name" value="SBP_bac_5"/>
    <property type="match status" value="1"/>
</dbReference>
<dbReference type="GO" id="GO:1904680">
    <property type="term" value="F:peptide transmembrane transporter activity"/>
    <property type="evidence" value="ECO:0007669"/>
    <property type="project" value="TreeGrafter"/>
</dbReference>
<evidence type="ECO:0000313" key="8">
    <source>
        <dbReference type="EMBL" id="SES67136.1"/>
    </source>
</evidence>
<dbReference type="Proteomes" id="UP000242642">
    <property type="component" value="Unassembled WGS sequence"/>
</dbReference>
<dbReference type="InterPro" id="IPR039424">
    <property type="entry name" value="SBP_5"/>
</dbReference>
<dbReference type="CDD" id="cd08507">
    <property type="entry name" value="PBP2_SgrR_like"/>
    <property type="match status" value="1"/>
</dbReference>
<dbReference type="Gene3D" id="3.40.190.10">
    <property type="entry name" value="Periplasmic binding protein-like II"/>
    <property type="match status" value="1"/>
</dbReference>
<keyword evidence="9" id="KW-1185">Reference proteome</keyword>
<dbReference type="STRING" id="1123402.SAMN02583745_00206"/>
<dbReference type="EMBL" id="FOHV01000001">
    <property type="protein sequence ID" value="SES67136.1"/>
    <property type="molecule type" value="Genomic_DNA"/>
</dbReference>
<reference evidence="9" key="1">
    <citation type="submission" date="2016-10" db="EMBL/GenBank/DDBJ databases">
        <authorList>
            <person name="Varghese N."/>
            <person name="Submissions S."/>
        </authorList>
    </citation>
    <scope>NUCLEOTIDE SEQUENCE [LARGE SCALE GENOMIC DNA]</scope>
    <source>
        <strain evidence="9">DSM 18579</strain>
    </source>
</reference>
<protein>
    <submittedName>
        <fullName evidence="8">SgrR family transcriptional regulator</fullName>
    </submittedName>
</protein>
<sequence length="570" mass="66413">MMKLLRLQNQYLRLWRGLTLYEHQCLITLSEIADILCCTPRHARSLLLAMQKQNWLKWEAVAGRSKKSTLHLFLSGTEIKEQQAQKLLDENKLEHAINLLGDKAHVQQLIFSQLGYRFRKGKAMLNILYYRKFRDLVPKASHRRSEKHILKQIFSGLVQFDELTQQITGDIAHSWQKISDYHWQFYLRSGVFFHHGRLLNAEDIIYSLKRFFVLETYQHIVDINSPAPLVIDILLNEVDTNLLALLSSVPALIIPLDWEMLPDFAHHPIGTGPFKVESHTSNHLKIIAFDQYFGYRSLIDEITIWVLPKLANDSIYAGVYISADMDVLSLNPIATMPIPLRHTAVEELIERRLEDGCYFLLFDNRSSAMQSITFKSWLCQVLSSENILSKCAHYDHYWAIANSLLPQWNHKTYCYGSDIQQPNEIKKLTITYYADQPEYAVIAEAIESILSEFDISVTIKCVDYDIWQSGQDVTDIWLGSLSFNHPLSFSVFATLNELPLFKLATHSRFSCLTDWKAEVFSLEKWCEKLLAECDLHPLFHHWLYLYNQPGLQNTEINTLGWFDFKKAWYR</sequence>
<dbReference type="GO" id="GO:0015833">
    <property type="term" value="P:peptide transport"/>
    <property type="evidence" value="ECO:0007669"/>
    <property type="project" value="TreeGrafter"/>
</dbReference>
<keyword evidence="5" id="KW-0804">Transcription</keyword>
<dbReference type="NCBIfam" id="NF010149">
    <property type="entry name" value="PRK13626.1"/>
    <property type="match status" value="1"/>
</dbReference>
<feature type="domain" description="Transcriptional regulator SgrR N-terminal HTH" evidence="7">
    <location>
        <begin position="6"/>
        <end position="121"/>
    </location>
</feature>
<feature type="domain" description="Solute-binding protein family 5" evidence="6">
    <location>
        <begin position="167"/>
        <end position="365"/>
    </location>
</feature>
<dbReference type="InterPro" id="IPR023767">
    <property type="entry name" value="Tscrpt_reg_SgrR"/>
</dbReference>
<dbReference type="AlphaFoldDB" id="A0A1H9YE21"/>
<keyword evidence="4" id="KW-0010">Activator</keyword>
<keyword evidence="2" id="KW-0805">Transcription regulation</keyword>
<evidence type="ECO:0000256" key="1">
    <source>
        <dbReference type="ARBA" id="ARBA00022491"/>
    </source>
</evidence>
<dbReference type="PANTHER" id="PTHR30290:SF72">
    <property type="entry name" value="HTH-TYPE TRANSCRIPTIONAL REGULATOR SGRR"/>
    <property type="match status" value="1"/>
</dbReference>
<evidence type="ECO:0000256" key="4">
    <source>
        <dbReference type="ARBA" id="ARBA00023159"/>
    </source>
</evidence>
<name>A0A1H9YE21_9GAMM</name>
<evidence type="ECO:0000313" key="9">
    <source>
        <dbReference type="Proteomes" id="UP000242642"/>
    </source>
</evidence>